<dbReference type="Proteomes" id="UP000829647">
    <property type="component" value="Chromosome"/>
</dbReference>
<reference evidence="1 2" key="1">
    <citation type="submission" date="2022-04" db="EMBL/GenBank/DDBJ databases">
        <title>Hymenobacter sp. isolated from the air.</title>
        <authorList>
            <person name="Won M."/>
            <person name="Lee C.-M."/>
            <person name="Woen H.-Y."/>
            <person name="Kwon S.-W."/>
        </authorList>
    </citation>
    <scope>NUCLEOTIDE SEQUENCE [LARGE SCALE GENOMIC DNA]</scope>
    <source>
        <strain evidence="2">5516 S-25</strain>
    </source>
</reference>
<accession>A0ABY4J4P6</accession>
<evidence type="ECO:0000313" key="1">
    <source>
        <dbReference type="EMBL" id="UPL47811.1"/>
    </source>
</evidence>
<dbReference type="SUPFAM" id="SSF56399">
    <property type="entry name" value="ADP-ribosylation"/>
    <property type="match status" value="1"/>
</dbReference>
<dbReference type="RefSeq" id="WP_247974393.1">
    <property type="nucleotide sequence ID" value="NZ_CP095848.1"/>
</dbReference>
<dbReference type="PANTHER" id="PTHR34129:SF1">
    <property type="entry name" value="DUF952 DOMAIN-CONTAINING PROTEIN"/>
    <property type="match status" value="1"/>
</dbReference>
<proteinExistence type="predicted"/>
<gene>
    <name evidence="1" type="ORF">MWH26_11460</name>
</gene>
<evidence type="ECO:0000313" key="2">
    <source>
        <dbReference type="Proteomes" id="UP000829647"/>
    </source>
</evidence>
<dbReference type="Pfam" id="PF06108">
    <property type="entry name" value="DUF952"/>
    <property type="match status" value="1"/>
</dbReference>
<dbReference type="Gene3D" id="3.20.170.20">
    <property type="entry name" value="Protein of unknown function DUF952"/>
    <property type="match status" value="1"/>
</dbReference>
<dbReference type="InterPro" id="IPR009297">
    <property type="entry name" value="DUF952"/>
</dbReference>
<dbReference type="EMBL" id="CP095848">
    <property type="protein sequence ID" value="UPL47811.1"/>
    <property type="molecule type" value="Genomic_DNA"/>
</dbReference>
<organism evidence="1 2">
    <name type="scientific">Hymenobacter sublimis</name>
    <dbReference type="NCBI Taxonomy" id="2933777"/>
    <lineage>
        <taxon>Bacteria</taxon>
        <taxon>Pseudomonadati</taxon>
        <taxon>Bacteroidota</taxon>
        <taxon>Cytophagia</taxon>
        <taxon>Cytophagales</taxon>
        <taxon>Hymenobacteraceae</taxon>
        <taxon>Hymenobacter</taxon>
    </lineage>
</organism>
<name>A0ABY4J4P6_9BACT</name>
<sequence length="118" mass="13325">MHFFYRVTEAKHWITAQKTGFFASPDLLITGFIHASPPQQVLVTAGLYFATEPEVLALEIDMDLLRAAGIEVELQWREEREATFAHIFGPIPLNAVRRVLTLRSNATGQFHFSQQPAS</sequence>
<dbReference type="PANTHER" id="PTHR34129">
    <property type="entry name" value="BLR1139 PROTEIN"/>
    <property type="match status" value="1"/>
</dbReference>
<protein>
    <submittedName>
        <fullName evidence="1">DUF952 domain-containing protein</fullName>
    </submittedName>
</protein>
<keyword evidence="2" id="KW-1185">Reference proteome</keyword>